<dbReference type="Gene3D" id="1.10.287.110">
    <property type="entry name" value="DnaJ domain"/>
    <property type="match status" value="1"/>
</dbReference>
<keyword evidence="2" id="KW-1133">Transmembrane helix</keyword>
<feature type="compositionally biased region" description="Polar residues" evidence="1">
    <location>
        <begin position="166"/>
        <end position="176"/>
    </location>
</feature>
<dbReference type="PRINTS" id="PR00625">
    <property type="entry name" value="JDOMAIN"/>
</dbReference>
<accession>A0A022Q630</accession>
<dbReference type="SUPFAM" id="SSF46565">
    <property type="entry name" value="Chaperone J-domain"/>
    <property type="match status" value="1"/>
</dbReference>
<evidence type="ECO:0000313" key="5">
    <source>
        <dbReference type="Proteomes" id="UP000030748"/>
    </source>
</evidence>
<dbReference type="eggNOG" id="ENOG502QQV4">
    <property type="taxonomic scope" value="Eukaryota"/>
</dbReference>
<dbReference type="InterPro" id="IPR001623">
    <property type="entry name" value="DnaJ_domain"/>
</dbReference>
<reference evidence="4 5" key="1">
    <citation type="journal article" date="2013" name="Proc. Natl. Acad. Sci. U.S.A.">
        <title>Fine-scale variation in meiotic recombination in Mimulus inferred from population shotgun sequencing.</title>
        <authorList>
            <person name="Hellsten U."/>
            <person name="Wright K.M."/>
            <person name="Jenkins J."/>
            <person name="Shu S."/>
            <person name="Yuan Y."/>
            <person name="Wessler S.R."/>
            <person name="Schmutz J."/>
            <person name="Willis J.H."/>
            <person name="Rokhsar D.S."/>
        </authorList>
    </citation>
    <scope>NUCLEOTIDE SEQUENCE [LARGE SCALE GENOMIC DNA]</scope>
    <source>
        <strain evidence="5">cv. DUN x IM62</strain>
    </source>
</reference>
<feature type="transmembrane region" description="Helical" evidence="2">
    <location>
        <begin position="238"/>
        <end position="259"/>
    </location>
</feature>
<dbReference type="Pfam" id="PF00226">
    <property type="entry name" value="DnaJ"/>
    <property type="match status" value="1"/>
</dbReference>
<proteinExistence type="predicted"/>
<dbReference type="InterPro" id="IPR036869">
    <property type="entry name" value="J_dom_sf"/>
</dbReference>
<evidence type="ECO:0000259" key="3">
    <source>
        <dbReference type="PROSITE" id="PS50076"/>
    </source>
</evidence>
<dbReference type="STRING" id="4155.A0A022Q630"/>
<dbReference type="PANTHER" id="PTHR44137:SF61">
    <property type="entry name" value="J DOMAIN-CONTAINING PROTEIN"/>
    <property type="match status" value="1"/>
</dbReference>
<keyword evidence="2" id="KW-0472">Membrane</keyword>
<dbReference type="PROSITE" id="PS50076">
    <property type="entry name" value="DNAJ_2"/>
    <property type="match status" value="1"/>
</dbReference>
<protein>
    <recommendedName>
        <fullName evidence="3">J domain-containing protein</fullName>
    </recommendedName>
</protein>
<dbReference type="AlphaFoldDB" id="A0A022Q630"/>
<evidence type="ECO:0000313" key="4">
    <source>
        <dbReference type="EMBL" id="EYU23079.1"/>
    </source>
</evidence>
<feature type="transmembrane region" description="Helical" evidence="2">
    <location>
        <begin position="206"/>
        <end position="226"/>
    </location>
</feature>
<dbReference type="PANTHER" id="PTHR44137">
    <property type="entry name" value="BNAC03G44070D PROTEIN"/>
    <property type="match status" value="1"/>
</dbReference>
<name>A0A022Q630_ERYGU</name>
<gene>
    <name evidence="4" type="ORF">MIMGU_mgv1a019810mg</name>
</gene>
<keyword evidence="2" id="KW-0812">Transmembrane</keyword>
<dbReference type="SMART" id="SM00271">
    <property type="entry name" value="DnaJ"/>
    <property type="match status" value="1"/>
</dbReference>
<feature type="compositionally biased region" description="Polar residues" evidence="1">
    <location>
        <begin position="134"/>
        <end position="157"/>
    </location>
</feature>
<dbReference type="Proteomes" id="UP000030748">
    <property type="component" value="Unassembled WGS sequence"/>
</dbReference>
<sequence>MDCNKDEAVKAKEIAVKKFTEKDFRGAKKFALKAQKMFPDLEGVSHLLAVIDVYLACEKTINGEYDYYGIFGVDRFVDVQTLRNRYKKMALALHPDKNKSIGAVEAFKIISEAWEVLSGTYTRSAYDLKLNNVGSSSQTTKPQNVPTQPHIPESTTRPHVRWAASGPTSGPTRPQTQGIKAITTWQRCIYSYLRTFVLRTSIRYDCLFIMYIEASFINLDLYLIIYPCSKNRFLDVTVSVLSNVSALSINFLWFCLCFLENYAN</sequence>
<dbReference type="EMBL" id="KI632182">
    <property type="protein sequence ID" value="EYU23079.1"/>
    <property type="molecule type" value="Genomic_DNA"/>
</dbReference>
<evidence type="ECO:0000256" key="2">
    <source>
        <dbReference type="SAM" id="Phobius"/>
    </source>
</evidence>
<dbReference type="CDD" id="cd06257">
    <property type="entry name" value="DnaJ"/>
    <property type="match status" value="1"/>
</dbReference>
<organism evidence="4 5">
    <name type="scientific">Erythranthe guttata</name>
    <name type="common">Yellow monkey flower</name>
    <name type="synonym">Mimulus guttatus</name>
    <dbReference type="NCBI Taxonomy" id="4155"/>
    <lineage>
        <taxon>Eukaryota</taxon>
        <taxon>Viridiplantae</taxon>
        <taxon>Streptophyta</taxon>
        <taxon>Embryophyta</taxon>
        <taxon>Tracheophyta</taxon>
        <taxon>Spermatophyta</taxon>
        <taxon>Magnoliopsida</taxon>
        <taxon>eudicotyledons</taxon>
        <taxon>Gunneridae</taxon>
        <taxon>Pentapetalae</taxon>
        <taxon>asterids</taxon>
        <taxon>lamiids</taxon>
        <taxon>Lamiales</taxon>
        <taxon>Phrymaceae</taxon>
        <taxon>Erythranthe</taxon>
    </lineage>
</organism>
<feature type="domain" description="J" evidence="3">
    <location>
        <begin position="66"/>
        <end position="130"/>
    </location>
</feature>
<feature type="region of interest" description="Disordered" evidence="1">
    <location>
        <begin position="134"/>
        <end position="176"/>
    </location>
</feature>
<keyword evidence="5" id="KW-1185">Reference proteome</keyword>
<evidence type="ECO:0000256" key="1">
    <source>
        <dbReference type="SAM" id="MobiDB-lite"/>
    </source>
</evidence>